<keyword evidence="3" id="KW-1185">Reference proteome</keyword>
<accession>A0ABW1LSI0</accession>
<proteinExistence type="predicted"/>
<dbReference type="EMBL" id="JBHSPT010000008">
    <property type="protein sequence ID" value="MFC6054484.1"/>
    <property type="molecule type" value="Genomic_DNA"/>
</dbReference>
<dbReference type="PANTHER" id="PTHR13325:SF3">
    <property type="entry name" value="MEMBRANE-BOUND TRANSCRIPTION FACTOR SITE-2 PROTEASE"/>
    <property type="match status" value="1"/>
</dbReference>
<dbReference type="RefSeq" id="WP_386393008.1">
    <property type="nucleotide sequence ID" value="NZ_JBHSPT010000008.1"/>
</dbReference>
<keyword evidence="1" id="KW-1133">Transmembrane helix</keyword>
<feature type="transmembrane region" description="Helical" evidence="1">
    <location>
        <begin position="365"/>
        <end position="385"/>
    </location>
</feature>
<dbReference type="PANTHER" id="PTHR13325">
    <property type="entry name" value="PROTEASE M50 MEMBRANE-BOUND TRANSCRIPTION FACTOR SITE 2 PROTEASE"/>
    <property type="match status" value="1"/>
</dbReference>
<keyword evidence="2" id="KW-0482">Metalloprotease</keyword>
<keyword evidence="1" id="KW-0472">Membrane</keyword>
<feature type="transmembrane region" description="Helical" evidence="1">
    <location>
        <begin position="405"/>
        <end position="422"/>
    </location>
</feature>
<keyword evidence="2" id="KW-0645">Protease</keyword>
<dbReference type="GO" id="GO:0008237">
    <property type="term" value="F:metallopeptidase activity"/>
    <property type="evidence" value="ECO:0007669"/>
    <property type="project" value="UniProtKB-KW"/>
</dbReference>
<name>A0ABW1LSI0_9ACTN</name>
<organism evidence="2 3">
    <name type="scientific">Streptomyces pratens</name>
    <dbReference type="NCBI Taxonomy" id="887456"/>
    <lineage>
        <taxon>Bacteria</taxon>
        <taxon>Bacillati</taxon>
        <taxon>Actinomycetota</taxon>
        <taxon>Actinomycetes</taxon>
        <taxon>Kitasatosporales</taxon>
        <taxon>Streptomycetaceae</taxon>
        <taxon>Streptomyces</taxon>
    </lineage>
</organism>
<sequence>MSAVTSPPPPTIPAYVRRPRLAPSAEVHTPTDGQGDWVLQHGARYVRITKHVAELVRTFDGEQDHEALATQLGGGWTTERVGSAVSRLDSLSLLDDGETPPPTIAPRFLLIPPMTLQLTLLRPGRTMQALRPLFARLFSPGAVAAAMLCVLLGVAALIAQREAVAVTLNSPMSATTFTGVLVALLLGVSLHELGHAAVLIRYGGRPSRIGVMLFYLMPAFFCDVSDAWRLPDRRQRVNTALAGPAVQTSLAAAAALTAWPLASGTAKTCLLFFAITSYATALLNLTPFIKLDGYIALMSHVDVPYLRDRATADARRSLARMLFGGNYQRELPTRWTVVYGLGCLAFPLYFLATALQTWLDTLQRVGWTGLFLAVGGLSYALWLLIRGAIRLAGEVKAAGANRFRVAAVCAGLMAAGVAALFLPTQQTLAAAYVTDEAGTRLVLPQGSTTELVGPGQQVTLATNGLVLKDTIITARVGTAPAREAEVPVSTYFPIELGSQVGMTSTAYELNLRRAPVPATGTAEVAVGEVPLWKFLYRTYALPFLSF</sequence>
<feature type="transmembrane region" description="Helical" evidence="1">
    <location>
        <begin position="171"/>
        <end position="189"/>
    </location>
</feature>
<feature type="transmembrane region" description="Helical" evidence="1">
    <location>
        <begin position="271"/>
        <end position="289"/>
    </location>
</feature>
<feature type="transmembrane region" description="Helical" evidence="1">
    <location>
        <begin position="137"/>
        <end position="159"/>
    </location>
</feature>
<dbReference type="Proteomes" id="UP001596242">
    <property type="component" value="Unassembled WGS sequence"/>
</dbReference>
<dbReference type="InterPro" id="IPR001193">
    <property type="entry name" value="MBTPS2"/>
</dbReference>
<feature type="transmembrane region" description="Helical" evidence="1">
    <location>
        <begin position="209"/>
        <end position="228"/>
    </location>
</feature>
<keyword evidence="2" id="KW-0378">Hydrolase</keyword>
<reference evidence="3" key="1">
    <citation type="journal article" date="2019" name="Int. J. Syst. Evol. Microbiol.">
        <title>The Global Catalogue of Microorganisms (GCM) 10K type strain sequencing project: providing services to taxonomists for standard genome sequencing and annotation.</title>
        <authorList>
            <consortium name="The Broad Institute Genomics Platform"/>
            <consortium name="The Broad Institute Genome Sequencing Center for Infectious Disease"/>
            <person name="Wu L."/>
            <person name="Ma J."/>
        </authorList>
    </citation>
    <scope>NUCLEOTIDE SEQUENCE [LARGE SCALE GENOMIC DNA]</scope>
    <source>
        <strain evidence="3">JCM 12763</strain>
    </source>
</reference>
<gene>
    <name evidence="2" type="primary">mpaP</name>
    <name evidence="2" type="ORF">ACFP50_03100</name>
</gene>
<feature type="transmembrane region" description="Helical" evidence="1">
    <location>
        <begin position="240"/>
        <end position="259"/>
    </location>
</feature>
<dbReference type="NCBIfam" id="NF041824">
    <property type="entry name" value="daptide_HExxH"/>
    <property type="match status" value="1"/>
</dbReference>
<evidence type="ECO:0000313" key="2">
    <source>
        <dbReference type="EMBL" id="MFC6054484.1"/>
    </source>
</evidence>
<dbReference type="InterPro" id="IPR049694">
    <property type="entry name" value="Daptide_HExxH"/>
</dbReference>
<protein>
    <submittedName>
        <fullName evidence="2">Daptide biosynthesis intramembrane metalloprotease</fullName>
    </submittedName>
</protein>
<evidence type="ECO:0000313" key="3">
    <source>
        <dbReference type="Proteomes" id="UP001596242"/>
    </source>
</evidence>
<keyword evidence="1" id="KW-0812">Transmembrane</keyword>
<comment type="caution">
    <text evidence="2">The sequence shown here is derived from an EMBL/GenBank/DDBJ whole genome shotgun (WGS) entry which is preliminary data.</text>
</comment>
<evidence type="ECO:0000256" key="1">
    <source>
        <dbReference type="SAM" id="Phobius"/>
    </source>
</evidence>
<feature type="transmembrane region" description="Helical" evidence="1">
    <location>
        <begin position="337"/>
        <end position="359"/>
    </location>
</feature>